<dbReference type="Proteomes" id="UP001057375">
    <property type="component" value="Unassembled WGS sequence"/>
</dbReference>
<evidence type="ECO:0000313" key="3">
    <source>
        <dbReference type="Proteomes" id="UP001057375"/>
    </source>
</evidence>
<feature type="non-terminal residue" evidence="2">
    <location>
        <position position="1"/>
    </location>
</feature>
<reference evidence="2" key="1">
    <citation type="submission" date="2022-03" db="EMBL/GenBank/DDBJ databases">
        <title>Draft genome sequence of Aduncisulcus paluster, a free-living microaerophilic Fornicata.</title>
        <authorList>
            <person name="Yuyama I."/>
            <person name="Kume K."/>
            <person name="Tamura T."/>
            <person name="Inagaki Y."/>
            <person name="Hashimoto T."/>
        </authorList>
    </citation>
    <scope>NUCLEOTIDE SEQUENCE</scope>
    <source>
        <strain evidence="2">NY0171</strain>
    </source>
</reference>
<evidence type="ECO:0000256" key="1">
    <source>
        <dbReference type="SAM" id="MobiDB-lite"/>
    </source>
</evidence>
<proteinExistence type="predicted"/>
<keyword evidence="3" id="KW-1185">Reference proteome</keyword>
<protein>
    <submittedName>
        <fullName evidence="2">Uncharacterized protein</fullName>
    </submittedName>
</protein>
<feature type="compositionally biased region" description="Basic and acidic residues" evidence="1">
    <location>
        <begin position="33"/>
        <end position="50"/>
    </location>
</feature>
<dbReference type="EMBL" id="BQXS01000030">
    <property type="protein sequence ID" value="GKT27588.1"/>
    <property type="molecule type" value="Genomic_DNA"/>
</dbReference>
<feature type="region of interest" description="Disordered" evidence="1">
    <location>
        <begin position="1"/>
        <end position="50"/>
    </location>
</feature>
<evidence type="ECO:0000313" key="2">
    <source>
        <dbReference type="EMBL" id="GKT27588.1"/>
    </source>
</evidence>
<name>A0ABQ5K4S9_9EUKA</name>
<sequence length="258" mass="29141">SKSGKPRYSSPSNDDDIYEYSGEDCEDDSEYSPLERAHRGSRSEYKCGKRQHLSDDDYADCDDDSTRSALHSCHVPSCATSTSTDLSLHGLGSALKGVSTSACRALKHIKDHSFDMSMFPVRKLSSTCSTRCGRDDARSKKEEEDDDCVGPSDDAGSVSLQDIVALCGRLTDILDSAFPVRAKRHNRHKWTTESIARLKDMYCEKFMNDLHCRRLGKDEKRSWANKLGCDLSSLQNYIYRRRGELDEELARRKVHSHK</sequence>
<gene>
    <name evidence="2" type="ORF">ADUPG1_000098</name>
</gene>
<organism evidence="2 3">
    <name type="scientific">Aduncisulcus paluster</name>
    <dbReference type="NCBI Taxonomy" id="2918883"/>
    <lineage>
        <taxon>Eukaryota</taxon>
        <taxon>Metamonada</taxon>
        <taxon>Carpediemonas-like organisms</taxon>
        <taxon>Aduncisulcus</taxon>
    </lineage>
</organism>
<comment type="caution">
    <text evidence="2">The sequence shown here is derived from an EMBL/GenBank/DDBJ whole genome shotgun (WGS) entry which is preliminary data.</text>
</comment>
<feature type="compositionally biased region" description="Acidic residues" evidence="1">
    <location>
        <begin position="13"/>
        <end position="30"/>
    </location>
</feature>
<accession>A0ABQ5K4S9</accession>